<dbReference type="GO" id="GO:0004496">
    <property type="term" value="F:mevalonate kinase activity"/>
    <property type="evidence" value="ECO:0007669"/>
    <property type="project" value="InterPro"/>
</dbReference>
<dbReference type="SUPFAM" id="SSF55060">
    <property type="entry name" value="GHMP Kinase, C-terminal domain"/>
    <property type="match status" value="1"/>
</dbReference>
<keyword evidence="13" id="KW-1185">Reference proteome</keyword>
<evidence type="ECO:0000256" key="2">
    <source>
        <dbReference type="ARBA" id="ARBA00022516"/>
    </source>
</evidence>
<feature type="domain" description="GHMP kinase C-terminal" evidence="11">
    <location>
        <begin position="221"/>
        <end position="299"/>
    </location>
</feature>
<dbReference type="PANTHER" id="PTHR43290">
    <property type="entry name" value="MEVALONATE KINASE"/>
    <property type="match status" value="1"/>
</dbReference>
<reference evidence="12 13" key="1">
    <citation type="submission" date="2016-03" db="EMBL/GenBank/DDBJ databases">
        <title>Pediococcus and Lactobacillus from brewery environment - whole genome sequencing and assembly.</title>
        <authorList>
            <person name="Behr J."/>
            <person name="Geissler A.J."/>
            <person name="Vogel R.F."/>
        </authorList>
    </citation>
    <scope>NUCLEOTIDE SEQUENCE [LARGE SCALE GENOMIC DNA]</scope>
    <source>
        <strain evidence="12 13">TMW 1.1989</strain>
    </source>
</reference>
<evidence type="ECO:0000256" key="7">
    <source>
        <dbReference type="ARBA" id="ARBA00022842"/>
    </source>
</evidence>
<dbReference type="GO" id="GO:0019287">
    <property type="term" value="P:isopentenyl diphosphate biosynthetic process, mevalonate pathway"/>
    <property type="evidence" value="ECO:0007669"/>
    <property type="project" value="UniProtKB-UniPathway"/>
</dbReference>
<evidence type="ECO:0000256" key="9">
    <source>
        <dbReference type="ARBA" id="ARBA00029438"/>
    </source>
</evidence>
<dbReference type="RefSeq" id="WP_068280636.1">
    <property type="nucleotide sequence ID" value="NZ_CP014873.1"/>
</dbReference>
<dbReference type="STRING" id="375175.AYR53_09130"/>
<evidence type="ECO:0000256" key="4">
    <source>
        <dbReference type="ARBA" id="ARBA00022741"/>
    </source>
</evidence>
<comment type="pathway">
    <text evidence="9">Isoprenoid biosynthesis; isopentenyl diphosphate biosynthesis via mevalonate pathway; isopentenyl diphosphate from (R)-mevalonate: step 1/3.</text>
</comment>
<dbReference type="Pfam" id="PF08544">
    <property type="entry name" value="GHMP_kinases_C"/>
    <property type="match status" value="1"/>
</dbReference>
<gene>
    <name evidence="12" type="ORF">AYR53_09130</name>
</gene>
<dbReference type="UniPathway" id="UPA00057">
    <property type="reaction ID" value="UER00098"/>
</dbReference>
<keyword evidence="7" id="KW-0460">Magnesium</keyword>
<name>A0A192H274_9LACO</name>
<keyword evidence="5 12" id="KW-0418">Kinase</keyword>
<dbReference type="AlphaFoldDB" id="A0A192H274"/>
<dbReference type="InterPro" id="IPR006205">
    <property type="entry name" value="Mev_gal_kin"/>
</dbReference>
<dbReference type="PANTHER" id="PTHR43290:SF2">
    <property type="entry name" value="MEVALONATE KINASE"/>
    <property type="match status" value="1"/>
</dbReference>
<evidence type="ECO:0000259" key="11">
    <source>
        <dbReference type="Pfam" id="PF08544"/>
    </source>
</evidence>
<dbReference type="GO" id="GO:0005829">
    <property type="term" value="C:cytosol"/>
    <property type="evidence" value="ECO:0007669"/>
    <property type="project" value="TreeGrafter"/>
</dbReference>
<keyword evidence="1" id="KW-0963">Cytoplasm</keyword>
<evidence type="ECO:0000256" key="1">
    <source>
        <dbReference type="ARBA" id="ARBA00022490"/>
    </source>
</evidence>
<dbReference type="Pfam" id="PF00288">
    <property type="entry name" value="GHMP_kinases_N"/>
    <property type="match status" value="1"/>
</dbReference>
<evidence type="ECO:0000313" key="12">
    <source>
        <dbReference type="EMBL" id="ANK62909.1"/>
    </source>
</evidence>
<evidence type="ECO:0000256" key="3">
    <source>
        <dbReference type="ARBA" id="ARBA00022679"/>
    </source>
</evidence>
<dbReference type="GeneID" id="42982419"/>
<dbReference type="InterPro" id="IPR013750">
    <property type="entry name" value="GHMP_kinase_C_dom"/>
</dbReference>
<dbReference type="Gene3D" id="3.30.70.890">
    <property type="entry name" value="GHMP kinase, C-terminal domain"/>
    <property type="match status" value="1"/>
</dbReference>
<dbReference type="InterPro" id="IPR014721">
    <property type="entry name" value="Ribsml_uS5_D2-typ_fold_subgr"/>
</dbReference>
<dbReference type="NCBIfam" id="TIGR00549">
    <property type="entry name" value="mevalon_kin"/>
    <property type="match status" value="1"/>
</dbReference>
<organism evidence="12 13">
    <name type="scientific">Loigolactobacillus backii</name>
    <dbReference type="NCBI Taxonomy" id="375175"/>
    <lineage>
        <taxon>Bacteria</taxon>
        <taxon>Bacillati</taxon>
        <taxon>Bacillota</taxon>
        <taxon>Bacilli</taxon>
        <taxon>Lactobacillales</taxon>
        <taxon>Lactobacillaceae</taxon>
        <taxon>Loigolactobacillus</taxon>
    </lineage>
</organism>
<evidence type="ECO:0000259" key="10">
    <source>
        <dbReference type="Pfam" id="PF00288"/>
    </source>
</evidence>
<feature type="domain" description="GHMP kinase N-terminal" evidence="10">
    <location>
        <begin position="72"/>
        <end position="151"/>
    </location>
</feature>
<keyword evidence="6" id="KW-0067">ATP-binding</keyword>
<evidence type="ECO:0000256" key="5">
    <source>
        <dbReference type="ARBA" id="ARBA00022777"/>
    </source>
</evidence>
<dbReference type="PRINTS" id="PR00959">
    <property type="entry name" value="MEVGALKINASE"/>
</dbReference>
<dbReference type="InterPro" id="IPR020568">
    <property type="entry name" value="Ribosomal_Su5_D2-typ_SF"/>
</dbReference>
<dbReference type="Gene3D" id="3.30.230.10">
    <property type="match status" value="1"/>
</dbReference>
<accession>A0A192H274</accession>
<dbReference type="InterPro" id="IPR036554">
    <property type="entry name" value="GHMP_kinase_C_sf"/>
</dbReference>
<dbReference type="SUPFAM" id="SSF54211">
    <property type="entry name" value="Ribosomal protein S5 domain 2-like"/>
    <property type="match status" value="1"/>
</dbReference>
<dbReference type="InterPro" id="IPR006204">
    <property type="entry name" value="GHMP_kinase_N_dom"/>
</dbReference>
<dbReference type="OrthoDB" id="9764892at2"/>
<evidence type="ECO:0000256" key="8">
    <source>
        <dbReference type="ARBA" id="ARBA00023098"/>
    </source>
</evidence>
<evidence type="ECO:0000256" key="6">
    <source>
        <dbReference type="ARBA" id="ARBA00022840"/>
    </source>
</evidence>
<protein>
    <submittedName>
        <fullName evidence="12">Mevalonate kinase</fullName>
    </submittedName>
</protein>
<keyword evidence="2" id="KW-0444">Lipid biosynthesis</keyword>
<dbReference type="Proteomes" id="UP000078582">
    <property type="component" value="Chromosome"/>
</dbReference>
<keyword evidence="3" id="KW-0808">Transferase</keyword>
<dbReference type="GO" id="GO:0005524">
    <property type="term" value="F:ATP binding"/>
    <property type="evidence" value="ECO:0007669"/>
    <property type="project" value="UniProtKB-KW"/>
</dbReference>
<evidence type="ECO:0000313" key="13">
    <source>
        <dbReference type="Proteomes" id="UP000078582"/>
    </source>
</evidence>
<sequence>MTLAEGIGVSNAKIILIGEHSAVYGQPAIVIPLTSIQLTASTTPIQSGQYIDSNYYTGPLQRAYKNLAGVKKLILTVLQQLNQTNANFKLTIKSAIPSERGMGSSAAAAIAIIRSLYAYFEQPLNRATLLRLANVAETVTHGNPSGMDAATTSAHAPIWFVRGEQSHNLPINASGYLVIADSGMKGQTGPAVATVRDRLADFPQETDVFMKQLGALAVTARDALANNQLTTLGTCLSHAQIILQTLGVSNDTIDHLVFLAQHNGSLGTKLTGGGRGGCIIVLAPDKATATHLIDVLTTAGATQTWLQPLAHLNAANEVQN</sequence>
<proteinExistence type="predicted"/>
<keyword evidence="4" id="KW-0547">Nucleotide-binding</keyword>
<dbReference type="EMBL" id="CP014873">
    <property type="protein sequence ID" value="ANK62909.1"/>
    <property type="molecule type" value="Genomic_DNA"/>
</dbReference>
<keyword evidence="8" id="KW-0443">Lipid metabolism</keyword>